<comment type="caution">
    <text evidence="1">Lacks conserved residue(s) required for the propagation of feature annotation.</text>
</comment>
<feature type="signal peptide" evidence="2">
    <location>
        <begin position="1"/>
        <end position="19"/>
    </location>
</feature>
<dbReference type="PROSITE" id="PS50203">
    <property type="entry name" value="CALPAIN_CAT"/>
    <property type="match status" value="1"/>
</dbReference>
<dbReference type="GO" id="GO:0004198">
    <property type="term" value="F:calcium-dependent cysteine-type endopeptidase activity"/>
    <property type="evidence" value="ECO:0007669"/>
    <property type="project" value="InterPro"/>
</dbReference>
<dbReference type="RefSeq" id="XP_066075235.1">
    <property type="nucleotide sequence ID" value="XM_066219138.1"/>
</dbReference>
<protein>
    <recommendedName>
        <fullName evidence="3">Calpain catalytic domain-containing protein</fullName>
    </recommendedName>
</protein>
<reference evidence="4 5" key="1">
    <citation type="submission" date="2024-01" db="EMBL/GenBank/DDBJ databases">
        <title>Comparative genomics of Cryptococcus and Kwoniella reveals pathogenesis evolution and contrasting modes of karyotype evolution via chromosome fusion or intercentromeric recombination.</title>
        <authorList>
            <person name="Coelho M.A."/>
            <person name="David-Palma M."/>
            <person name="Shea T."/>
            <person name="Bowers K."/>
            <person name="McGinley-Smith S."/>
            <person name="Mohammad A.W."/>
            <person name="Gnirke A."/>
            <person name="Yurkov A.M."/>
            <person name="Nowrousian M."/>
            <person name="Sun S."/>
            <person name="Cuomo C.A."/>
            <person name="Heitman J."/>
        </authorList>
    </citation>
    <scope>NUCLEOTIDE SEQUENCE [LARGE SCALE GENOMIC DNA]</scope>
    <source>
        <strain evidence="4 5">CBS 6074</strain>
    </source>
</reference>
<evidence type="ECO:0000256" key="2">
    <source>
        <dbReference type="SAM" id="SignalP"/>
    </source>
</evidence>
<dbReference type="SUPFAM" id="SSF54001">
    <property type="entry name" value="Cysteine proteinases"/>
    <property type="match status" value="1"/>
</dbReference>
<evidence type="ECO:0000256" key="1">
    <source>
        <dbReference type="PROSITE-ProRule" id="PRU00239"/>
    </source>
</evidence>
<organism evidence="4 5">
    <name type="scientific">Kwoniella dendrophila CBS 6074</name>
    <dbReference type="NCBI Taxonomy" id="1295534"/>
    <lineage>
        <taxon>Eukaryota</taxon>
        <taxon>Fungi</taxon>
        <taxon>Dikarya</taxon>
        <taxon>Basidiomycota</taxon>
        <taxon>Agaricomycotina</taxon>
        <taxon>Tremellomycetes</taxon>
        <taxon>Tremellales</taxon>
        <taxon>Cryptococcaceae</taxon>
        <taxon>Kwoniella</taxon>
    </lineage>
</organism>
<proteinExistence type="predicted"/>
<name>A0AAX4JST3_9TREE</name>
<evidence type="ECO:0000313" key="4">
    <source>
        <dbReference type="EMBL" id="WWC88472.1"/>
    </source>
</evidence>
<dbReference type="InterPro" id="IPR001300">
    <property type="entry name" value="Peptidase_C2_calpain_cat"/>
</dbReference>
<keyword evidence="5" id="KW-1185">Reference proteome</keyword>
<evidence type="ECO:0000259" key="3">
    <source>
        <dbReference type="PROSITE" id="PS50203"/>
    </source>
</evidence>
<keyword evidence="2" id="KW-0732">Signal</keyword>
<gene>
    <name evidence="4" type="ORF">L201_003383</name>
</gene>
<sequence>MFNPIVFGIFTLIARSCVATPIDPASANQHLQARDGGKPLWSEGGPKVEDIKQDGFKDDWFLAGLASLANAQGSSKIQDIFKLDQRGIDNIDKASITLFNIDKWDKAEKTGEEYKGDSQDVKYADITSKYSGANDNWWVAALEYAAMKIGGSDDIKSVSFKNDGGPITAWSMITGIKSKEYKIDRTGDSWKSELWRVLKSAPESYVCIKSVSHPNEKMRSIITGVTWYAVLSVQGSQYDDHGQIVGENGGDGQVTLFDARAGSNITVSFVDLQDQVGWQVTPEKLDYPASPPQPPKA</sequence>
<dbReference type="InterPro" id="IPR038765">
    <property type="entry name" value="Papain-like_cys_pep_sf"/>
</dbReference>
<dbReference type="AlphaFoldDB" id="A0AAX4JST3"/>
<accession>A0AAX4JST3</accession>
<feature type="domain" description="Calpain catalytic" evidence="3">
    <location>
        <begin position="44"/>
        <end position="284"/>
    </location>
</feature>
<dbReference type="EMBL" id="CP144101">
    <property type="protein sequence ID" value="WWC88472.1"/>
    <property type="molecule type" value="Genomic_DNA"/>
</dbReference>
<evidence type="ECO:0000313" key="5">
    <source>
        <dbReference type="Proteomes" id="UP001355207"/>
    </source>
</evidence>
<dbReference type="GO" id="GO:0006508">
    <property type="term" value="P:proteolysis"/>
    <property type="evidence" value="ECO:0007669"/>
    <property type="project" value="InterPro"/>
</dbReference>
<dbReference type="Pfam" id="PF00648">
    <property type="entry name" value="Peptidase_C2"/>
    <property type="match status" value="1"/>
</dbReference>
<feature type="chain" id="PRO_5043814027" description="Calpain catalytic domain-containing protein" evidence="2">
    <location>
        <begin position="20"/>
        <end position="297"/>
    </location>
</feature>
<dbReference type="Proteomes" id="UP001355207">
    <property type="component" value="Chromosome 4"/>
</dbReference>
<dbReference type="GeneID" id="91094053"/>